<dbReference type="Pfam" id="PF00128">
    <property type="entry name" value="Alpha-amylase"/>
    <property type="match status" value="1"/>
</dbReference>
<dbReference type="InterPro" id="IPR013797">
    <property type="entry name" value="Maltooligo_trehalose_synth_4"/>
</dbReference>
<dbReference type="SUPFAM" id="SSF51445">
    <property type="entry name" value="(Trans)glycosidases"/>
    <property type="match status" value="1"/>
</dbReference>
<dbReference type="Gene3D" id="3.30.1590.10">
    <property type="entry name" value="Maltooligosyl trehalose synthase, domain 2"/>
    <property type="match status" value="1"/>
</dbReference>
<dbReference type="PANTHER" id="PTHR10357">
    <property type="entry name" value="ALPHA-AMYLASE FAMILY MEMBER"/>
    <property type="match status" value="1"/>
</dbReference>
<dbReference type="GO" id="GO:0030980">
    <property type="term" value="P:alpha-glucan catabolic process"/>
    <property type="evidence" value="ECO:0007669"/>
    <property type="project" value="TreeGrafter"/>
</dbReference>
<dbReference type="GO" id="GO:0005992">
    <property type="term" value="P:trehalose biosynthetic process"/>
    <property type="evidence" value="ECO:0007669"/>
    <property type="project" value="TreeGrafter"/>
</dbReference>
<organism evidence="2 3">
    <name type="scientific">Motilibacter peucedani</name>
    <dbReference type="NCBI Taxonomy" id="598650"/>
    <lineage>
        <taxon>Bacteria</taxon>
        <taxon>Bacillati</taxon>
        <taxon>Actinomycetota</taxon>
        <taxon>Actinomycetes</taxon>
        <taxon>Motilibacterales</taxon>
        <taxon>Motilibacteraceae</taxon>
        <taxon>Motilibacter</taxon>
    </lineage>
</organism>
<dbReference type="Gene3D" id="1.10.10.470">
    <property type="entry name" value="Maltooligosyl trehalose synthase, domain 4"/>
    <property type="match status" value="1"/>
</dbReference>
<comment type="caution">
    <text evidence="2">The sequence shown here is derived from an EMBL/GenBank/DDBJ whole genome shotgun (WGS) entry which is preliminary data.</text>
</comment>
<dbReference type="InterPro" id="IPR012767">
    <property type="entry name" value="Trehalose_TreY"/>
</dbReference>
<dbReference type="InterPro" id="IPR006047">
    <property type="entry name" value="GH13_cat_dom"/>
</dbReference>
<feature type="domain" description="Glycosyl hydrolase family 13 catalytic" evidence="1">
    <location>
        <begin position="18"/>
        <end position="694"/>
    </location>
</feature>
<protein>
    <submittedName>
        <fullName evidence="2">(1-&gt;4)-alpha-D-glucan 1-alpha-D-glucosylmutase</fullName>
    </submittedName>
</protein>
<reference evidence="2 3" key="1">
    <citation type="submission" date="2018-10" db="EMBL/GenBank/DDBJ databases">
        <title>Genomic Encyclopedia of Archaeal and Bacterial Type Strains, Phase II (KMG-II): from individual species to whole genera.</title>
        <authorList>
            <person name="Goeker M."/>
        </authorList>
    </citation>
    <scope>NUCLEOTIDE SEQUENCE [LARGE SCALE GENOMIC DNA]</scope>
    <source>
        <strain evidence="2 3">RP-AC37</strain>
    </source>
</reference>
<dbReference type="CDD" id="cd11336">
    <property type="entry name" value="AmyAc_MTSase"/>
    <property type="match status" value="1"/>
</dbReference>
<dbReference type="NCBIfam" id="TIGR02401">
    <property type="entry name" value="trehalose_TreY"/>
    <property type="match status" value="1"/>
</dbReference>
<dbReference type="Gene3D" id="1.10.150.200">
    <property type="entry name" value="Maltooligosyl trehalose synthase, domain 3"/>
    <property type="match status" value="1"/>
</dbReference>
<dbReference type="Gene3D" id="3.20.20.80">
    <property type="entry name" value="Glycosidases"/>
    <property type="match status" value="1"/>
</dbReference>
<dbReference type="RefSeq" id="WP_121192700.1">
    <property type="nucleotide sequence ID" value="NZ_RBWV01000010.1"/>
</dbReference>
<evidence type="ECO:0000259" key="1">
    <source>
        <dbReference type="SMART" id="SM00642"/>
    </source>
</evidence>
<dbReference type="Proteomes" id="UP000281955">
    <property type="component" value="Unassembled WGS sequence"/>
</dbReference>
<dbReference type="PANTHER" id="PTHR10357:SF216">
    <property type="entry name" value="MALTOOLIGOSYL TREHALOSE SYNTHASE-RELATED"/>
    <property type="match status" value="1"/>
</dbReference>
<evidence type="ECO:0000313" key="3">
    <source>
        <dbReference type="Proteomes" id="UP000281955"/>
    </source>
</evidence>
<dbReference type="EMBL" id="RBWV01000010">
    <property type="protein sequence ID" value="RKS77693.1"/>
    <property type="molecule type" value="Genomic_DNA"/>
</dbReference>
<dbReference type="AlphaFoldDB" id="A0A420XS11"/>
<dbReference type="InterPro" id="IPR017853">
    <property type="entry name" value="GH"/>
</dbReference>
<name>A0A420XS11_9ACTN</name>
<dbReference type="SMART" id="SM00642">
    <property type="entry name" value="Aamy"/>
    <property type="match status" value="1"/>
</dbReference>
<proteinExistence type="predicted"/>
<dbReference type="GO" id="GO:0047470">
    <property type="term" value="F:(1,4)-alpha-D-glucan 1-alpha-D-glucosylmutase activity"/>
    <property type="evidence" value="ECO:0007669"/>
    <property type="project" value="TreeGrafter"/>
</dbReference>
<dbReference type="FunCoup" id="A0A420XS11">
    <property type="interactions" value="20"/>
</dbReference>
<dbReference type="OrthoDB" id="9761577at2"/>
<keyword evidence="3" id="KW-1185">Reference proteome</keyword>
<dbReference type="InParanoid" id="A0A420XS11"/>
<accession>A0A420XS11</accession>
<evidence type="ECO:0000313" key="2">
    <source>
        <dbReference type="EMBL" id="RKS77693.1"/>
    </source>
</evidence>
<sequence length="805" mass="88155">MPSTPSGRPVPTGTYRLQLRPEWGFADLAQQVDYLRDLGVSHVYLSPVLQAAPGSTHGYDVVDHTRLSDDLGGAQAFAQLRERLGAAGLGAVVDVVPNHMAVPTPETLNGALWSVLRDGPGSPYARWFDVDWSVESHALLMPVLGSRIGEVLDGGELTLDLKGDEPLLRYYDHVFPVRPGTESLPMPQLVDRQWYRLAYWRVADEELNYRRFFDIDTLAGLRVEDEAVFAETHAVLLALLREGGIDGLRIDHPDGLADPRGYLRRLDAATGGAWVVVEKILEGHEQLPEDWPCAGTTGYDAMLRVCGLFVDPAGQEPLTTFYDSLTGLGTDFAAVVEESKRWVVEHALYAEVARLVEVAAAVASDDVHHRDHTRRGLREAIVELLVAFPVYRAYVVPGEEPSAEAVRVVDEATEVARAHLPEERHDTLDLVRELVLGRLGRGPKRDEFLTRFQQTCGPVMAKGVEDTAFYRWHPLVALNEVGGDPTRFGVSADEFHEWAAGQQERWPLAMTSLSTHDTKRSEDVRARLAVLSEIAAEWATAVTEWRALTAKHRSSEGWPDPSTEHLVWQTVVGAWPIDAERLTGYLEKATREAKVHTTWTSPDEAYDAAVKGFAESVLADDEVVAAVSRFVERLAPAARANLLGQKLVQLTMPGVPDVYQGTELVDLSLVDPDNRRPVDYDRRRDLLQSLDGGAAADGVDAEKLLVTSRAMRLRAERPGSFDAAAGYTPLASSSPHAVAFLRGDDVAVVVTRLPEGLARSGGWGDATVALPEGTWTDRLGGGTRSGGDVRLADLLGTLPVALLTR</sequence>
<gene>
    <name evidence="2" type="ORF">CLV35_1387</name>
</gene>